<dbReference type="SUPFAM" id="SSF52172">
    <property type="entry name" value="CheY-like"/>
    <property type="match status" value="1"/>
</dbReference>
<evidence type="ECO:0000313" key="6">
    <source>
        <dbReference type="EMBL" id="BCJ97595.1"/>
    </source>
</evidence>
<dbReference type="SMART" id="SM00850">
    <property type="entry name" value="LytTR"/>
    <property type="match status" value="1"/>
</dbReference>
<dbReference type="KEGG" id="acht:bsdcttw_06360"/>
<proteinExistence type="predicted"/>
<dbReference type="RefSeq" id="WP_185258006.1">
    <property type="nucleotide sequence ID" value="NZ_AP023368.1"/>
</dbReference>
<protein>
    <recommendedName>
        <fullName evidence="1">Stage 0 sporulation protein A homolog</fullName>
    </recommendedName>
</protein>
<comment type="function">
    <text evidence="2">May play the central regulatory role in sporulation. It may be an element of the effector pathway responsible for the activation of sporulation genes in response to nutritional stress. Spo0A may act in concert with spo0H (a sigma factor) to control the expression of some genes that are critical to the sporulation process.</text>
</comment>
<evidence type="ECO:0000259" key="4">
    <source>
        <dbReference type="PROSITE" id="PS50110"/>
    </source>
</evidence>
<dbReference type="Gene3D" id="3.40.50.2300">
    <property type="match status" value="1"/>
</dbReference>
<dbReference type="InterPro" id="IPR046947">
    <property type="entry name" value="LytR-like"/>
</dbReference>
<sequence length="236" mass="27395">MIRIAIVEDEQNYIDQLTGYIERYEKEAGEEFGIATFRDGDQIVNGYNGNYEIILMDIQMKFMDGMSAAEVIRKLDSEVIIMFTTNMAHFAIRGYQVDALDYMVKPIEYFSFSQKLNKAIGRLNNRNLHYMAVPVEDGMQKMGIENITYVESQRHVLIYHYKGNCINSHGTMTELEKMLAPYFFYRSNKGYLVNLKYVEGIKNGCCIIGREQLVISRSKQKPFMEALVNYMGRVIK</sequence>
<dbReference type="Gene3D" id="2.40.50.1020">
    <property type="entry name" value="LytTr DNA-binding domain"/>
    <property type="match status" value="1"/>
</dbReference>
<keyword evidence="7" id="KW-1185">Reference proteome</keyword>
<evidence type="ECO:0000259" key="5">
    <source>
        <dbReference type="PROSITE" id="PS50930"/>
    </source>
</evidence>
<keyword evidence="6" id="KW-0238">DNA-binding</keyword>
<gene>
    <name evidence="6" type="ORF">bsdcttw_06360</name>
</gene>
<evidence type="ECO:0000256" key="2">
    <source>
        <dbReference type="ARBA" id="ARBA00024867"/>
    </source>
</evidence>
<dbReference type="InterPro" id="IPR001789">
    <property type="entry name" value="Sig_transdc_resp-reg_receiver"/>
</dbReference>
<evidence type="ECO:0000256" key="3">
    <source>
        <dbReference type="PROSITE-ProRule" id="PRU00169"/>
    </source>
</evidence>
<dbReference type="GO" id="GO:0003677">
    <property type="term" value="F:DNA binding"/>
    <property type="evidence" value="ECO:0007669"/>
    <property type="project" value="UniProtKB-KW"/>
</dbReference>
<keyword evidence="3" id="KW-0597">Phosphoprotein</keyword>
<dbReference type="SMART" id="SM00448">
    <property type="entry name" value="REC"/>
    <property type="match status" value="1"/>
</dbReference>
<organism evidence="6 7">
    <name type="scientific">Anaerocolumna chitinilytica</name>
    <dbReference type="NCBI Taxonomy" id="1727145"/>
    <lineage>
        <taxon>Bacteria</taxon>
        <taxon>Bacillati</taxon>
        <taxon>Bacillota</taxon>
        <taxon>Clostridia</taxon>
        <taxon>Lachnospirales</taxon>
        <taxon>Lachnospiraceae</taxon>
        <taxon>Anaerocolumna</taxon>
    </lineage>
</organism>
<evidence type="ECO:0000313" key="7">
    <source>
        <dbReference type="Proteomes" id="UP000515703"/>
    </source>
</evidence>
<reference evidence="6 7" key="1">
    <citation type="submission" date="2020-08" db="EMBL/GenBank/DDBJ databases">
        <title>Draft genome sequencing of an Anaerocolumna strain isolated from anoxic soil subjected to BSD treatment.</title>
        <authorList>
            <person name="Uek A."/>
            <person name="Tonouchi A."/>
        </authorList>
    </citation>
    <scope>NUCLEOTIDE SEQUENCE [LARGE SCALE GENOMIC DNA]</scope>
    <source>
        <strain evidence="6 7">CTTW</strain>
    </source>
</reference>
<dbReference type="AlphaFoldDB" id="A0A7I8DKM3"/>
<evidence type="ECO:0000256" key="1">
    <source>
        <dbReference type="ARBA" id="ARBA00018672"/>
    </source>
</evidence>
<dbReference type="InterPro" id="IPR011006">
    <property type="entry name" value="CheY-like_superfamily"/>
</dbReference>
<dbReference type="Pfam" id="PF00072">
    <property type="entry name" value="Response_reg"/>
    <property type="match status" value="1"/>
</dbReference>
<dbReference type="PANTHER" id="PTHR37299:SF1">
    <property type="entry name" value="STAGE 0 SPORULATION PROTEIN A HOMOLOG"/>
    <property type="match status" value="1"/>
</dbReference>
<dbReference type="GO" id="GO:0000156">
    <property type="term" value="F:phosphorelay response regulator activity"/>
    <property type="evidence" value="ECO:0007669"/>
    <property type="project" value="InterPro"/>
</dbReference>
<dbReference type="EMBL" id="AP023368">
    <property type="protein sequence ID" value="BCJ97595.1"/>
    <property type="molecule type" value="Genomic_DNA"/>
</dbReference>
<dbReference type="PROSITE" id="PS50930">
    <property type="entry name" value="HTH_LYTTR"/>
    <property type="match status" value="1"/>
</dbReference>
<dbReference type="PANTHER" id="PTHR37299">
    <property type="entry name" value="TRANSCRIPTIONAL REGULATOR-RELATED"/>
    <property type="match status" value="1"/>
</dbReference>
<dbReference type="Pfam" id="PF04397">
    <property type="entry name" value="LytTR"/>
    <property type="match status" value="1"/>
</dbReference>
<feature type="modified residue" description="4-aspartylphosphate" evidence="3">
    <location>
        <position position="57"/>
    </location>
</feature>
<name>A0A7I8DKM3_9FIRM</name>
<feature type="domain" description="HTH LytTR-type" evidence="5">
    <location>
        <begin position="131"/>
        <end position="229"/>
    </location>
</feature>
<reference evidence="6 7" key="2">
    <citation type="submission" date="2020-08" db="EMBL/GenBank/DDBJ databases">
        <authorList>
            <person name="Ueki A."/>
            <person name="Tonouchi A."/>
        </authorList>
    </citation>
    <scope>NUCLEOTIDE SEQUENCE [LARGE SCALE GENOMIC DNA]</scope>
    <source>
        <strain evidence="6 7">CTTW</strain>
    </source>
</reference>
<dbReference type="InterPro" id="IPR007492">
    <property type="entry name" value="LytTR_DNA-bd_dom"/>
</dbReference>
<dbReference type="Proteomes" id="UP000515703">
    <property type="component" value="Chromosome"/>
</dbReference>
<dbReference type="PROSITE" id="PS50110">
    <property type="entry name" value="RESPONSE_REGULATORY"/>
    <property type="match status" value="1"/>
</dbReference>
<accession>A0A7I8DKM3</accession>
<feature type="domain" description="Response regulatory" evidence="4">
    <location>
        <begin position="3"/>
        <end position="120"/>
    </location>
</feature>